<keyword evidence="2" id="KW-1185">Reference proteome</keyword>
<comment type="caution">
    <text evidence="1">The sequence shown here is derived from an EMBL/GenBank/DDBJ whole genome shotgun (WGS) entry which is preliminary data.</text>
</comment>
<organism evidence="1 2">
    <name type="scientific">Synaphobranchus kaupii</name>
    <name type="common">Kaup's arrowtooth eel</name>
    <dbReference type="NCBI Taxonomy" id="118154"/>
    <lineage>
        <taxon>Eukaryota</taxon>
        <taxon>Metazoa</taxon>
        <taxon>Chordata</taxon>
        <taxon>Craniata</taxon>
        <taxon>Vertebrata</taxon>
        <taxon>Euteleostomi</taxon>
        <taxon>Actinopterygii</taxon>
        <taxon>Neopterygii</taxon>
        <taxon>Teleostei</taxon>
        <taxon>Anguilliformes</taxon>
        <taxon>Synaphobranchidae</taxon>
        <taxon>Synaphobranchus</taxon>
    </lineage>
</organism>
<evidence type="ECO:0008006" key="3">
    <source>
        <dbReference type="Google" id="ProtNLM"/>
    </source>
</evidence>
<dbReference type="AlphaFoldDB" id="A0A9Q1J747"/>
<proteinExistence type="predicted"/>
<evidence type="ECO:0000313" key="2">
    <source>
        <dbReference type="Proteomes" id="UP001152622"/>
    </source>
</evidence>
<reference evidence="1" key="1">
    <citation type="journal article" date="2023" name="Science">
        <title>Genome structures resolve the early diversification of teleost fishes.</title>
        <authorList>
            <person name="Parey E."/>
            <person name="Louis A."/>
            <person name="Montfort J."/>
            <person name="Bouchez O."/>
            <person name="Roques C."/>
            <person name="Iampietro C."/>
            <person name="Lluch J."/>
            <person name="Castinel A."/>
            <person name="Donnadieu C."/>
            <person name="Desvignes T."/>
            <person name="Floi Bucao C."/>
            <person name="Jouanno E."/>
            <person name="Wen M."/>
            <person name="Mejri S."/>
            <person name="Dirks R."/>
            <person name="Jansen H."/>
            <person name="Henkel C."/>
            <person name="Chen W.J."/>
            <person name="Zahm M."/>
            <person name="Cabau C."/>
            <person name="Klopp C."/>
            <person name="Thompson A.W."/>
            <person name="Robinson-Rechavi M."/>
            <person name="Braasch I."/>
            <person name="Lecointre G."/>
            <person name="Bobe J."/>
            <person name="Postlethwait J.H."/>
            <person name="Berthelot C."/>
            <person name="Roest Crollius H."/>
            <person name="Guiguen Y."/>
        </authorList>
    </citation>
    <scope>NUCLEOTIDE SEQUENCE</scope>
    <source>
        <tissue evidence="1">Blood</tissue>
    </source>
</reference>
<evidence type="ECO:0000313" key="1">
    <source>
        <dbReference type="EMBL" id="KAJ8369781.1"/>
    </source>
</evidence>
<dbReference type="EMBL" id="JAINUF010000003">
    <property type="protein sequence ID" value="KAJ8369781.1"/>
    <property type="molecule type" value="Genomic_DNA"/>
</dbReference>
<dbReference type="Proteomes" id="UP001152622">
    <property type="component" value="Chromosome 3"/>
</dbReference>
<gene>
    <name evidence="1" type="ORF">SKAU_G00098090</name>
</gene>
<dbReference type="OrthoDB" id="447743at2759"/>
<sequence length="319" mass="36808">MSSCSQTGNWEEVGPIWADTTSKICSQAWRHHRSGAAWKRWFWTPVKSTYIWHKATSTQRRKLVIAEVRQQKEAERCAKAVSQAKQGQWTRWENVEHRKLTWRDLWDMEEGRLSFIIRATYGVLPTPKNLNQWFGDDPTCPLCQTPATLKHILISCKRPLYLEAQPARRESNLLDTAQDWKMQVDLEQKLTFPPEIITTNLRPDLILWSTSQESLYILELTVPWEAAVGEYKCKRLKYSDIAAEAVQRGRRTQVLPVEVGCRGFVARSTTRLLKGMGVRGQALRQAVRSLSEAAEQSSNWLWLKRTPPGLQDDHQPARG</sequence>
<protein>
    <recommendedName>
        <fullName evidence="3">Reverse transcriptase zinc-binding domain-containing protein</fullName>
    </recommendedName>
</protein>
<accession>A0A9Q1J747</accession>
<name>A0A9Q1J747_SYNKA</name>